<accession>A0ABD6EDJ0</accession>
<evidence type="ECO:0000313" key="7">
    <source>
        <dbReference type="Proteomes" id="UP001608902"/>
    </source>
</evidence>
<dbReference type="SUPFAM" id="SSF160909">
    <property type="entry name" value="ATP12-like"/>
    <property type="match status" value="1"/>
</dbReference>
<dbReference type="PANTHER" id="PTHR21013">
    <property type="entry name" value="ATP SYNTHASE MITOCHONDRIAL F1 COMPLEX ASSEMBLY FACTOR 2/ATP12 PROTEIN, MITOCHONDRIAL PRECURSOR"/>
    <property type="match status" value="1"/>
</dbReference>
<reference evidence="6 7" key="1">
    <citation type="submission" date="2024-08" db="EMBL/GenBank/DDBJ databases">
        <title>Gnathostoma spinigerum genome.</title>
        <authorList>
            <person name="Gonzalez-Bertolin B."/>
            <person name="Monzon S."/>
            <person name="Zaballos A."/>
            <person name="Jimenez P."/>
            <person name="Dekumyoy P."/>
            <person name="Varona S."/>
            <person name="Cuesta I."/>
            <person name="Sumanam S."/>
            <person name="Adisakwattana P."/>
            <person name="Gasser R.B."/>
            <person name="Hernandez-Gonzalez A."/>
            <person name="Young N.D."/>
            <person name="Perteguer M.J."/>
        </authorList>
    </citation>
    <scope>NUCLEOTIDE SEQUENCE [LARGE SCALE GENOMIC DNA]</scope>
    <source>
        <strain evidence="6">AL3</strain>
        <tissue evidence="6">Liver</tissue>
    </source>
</reference>
<keyword evidence="7" id="KW-1185">Reference proteome</keyword>
<evidence type="ECO:0008006" key="8">
    <source>
        <dbReference type="Google" id="ProtNLM"/>
    </source>
</evidence>
<organism evidence="6 7">
    <name type="scientific">Gnathostoma spinigerum</name>
    <dbReference type="NCBI Taxonomy" id="75299"/>
    <lineage>
        <taxon>Eukaryota</taxon>
        <taxon>Metazoa</taxon>
        <taxon>Ecdysozoa</taxon>
        <taxon>Nematoda</taxon>
        <taxon>Chromadorea</taxon>
        <taxon>Rhabditida</taxon>
        <taxon>Spirurina</taxon>
        <taxon>Gnathostomatomorpha</taxon>
        <taxon>Gnathostomatoidea</taxon>
        <taxon>Gnathostomatidae</taxon>
        <taxon>Gnathostoma</taxon>
    </lineage>
</organism>
<evidence type="ECO:0000256" key="4">
    <source>
        <dbReference type="ARBA" id="ARBA00023128"/>
    </source>
</evidence>
<gene>
    <name evidence="6" type="ORF">AB6A40_004774</name>
</gene>
<comment type="caution">
    <text evidence="6">The sequence shown here is derived from an EMBL/GenBank/DDBJ whole genome shotgun (WGS) entry which is preliminary data.</text>
</comment>
<evidence type="ECO:0000256" key="5">
    <source>
        <dbReference type="ARBA" id="ARBA00023186"/>
    </source>
</evidence>
<dbReference type="InterPro" id="IPR042272">
    <property type="entry name" value="ATP12_ATP_synth-F1-assembly_N"/>
</dbReference>
<dbReference type="Gene3D" id="1.10.3580.10">
    <property type="entry name" value="ATP12 ATPase"/>
    <property type="match status" value="1"/>
</dbReference>
<evidence type="ECO:0000256" key="1">
    <source>
        <dbReference type="ARBA" id="ARBA00004173"/>
    </source>
</evidence>
<dbReference type="Pfam" id="PF07542">
    <property type="entry name" value="ATP12"/>
    <property type="match status" value="1"/>
</dbReference>
<dbReference type="PANTHER" id="PTHR21013:SF10">
    <property type="entry name" value="ATP SYNTHASE MITOCHONDRIAL F1 COMPLEX ASSEMBLY FACTOR 2"/>
    <property type="match status" value="1"/>
</dbReference>
<evidence type="ECO:0000313" key="6">
    <source>
        <dbReference type="EMBL" id="MFH4978065.1"/>
    </source>
</evidence>
<protein>
    <recommendedName>
        <fullName evidence="8">ATP synthase mitochondrial F1 complex assembly factor 2</fullName>
    </recommendedName>
</protein>
<name>A0ABD6EDJ0_9BILA</name>
<keyword evidence="5" id="KW-0143">Chaperone</keyword>
<dbReference type="Gene3D" id="3.30.2180.10">
    <property type="entry name" value="ATP12-like"/>
    <property type="match status" value="1"/>
</dbReference>
<proteinExistence type="inferred from homology"/>
<evidence type="ECO:0000256" key="3">
    <source>
        <dbReference type="ARBA" id="ARBA00022946"/>
    </source>
</evidence>
<comment type="similarity">
    <text evidence="2">Belongs to the ATP12 family.</text>
</comment>
<sequence length="268" mass="30569">MSSLRTFRRFAMSMSALVKPKRFYKEAIVVAVGTMSKMSFNISLDNKKLKTPSGRLLQLNSYPLALGIAQEWNAQKEEICMTEMRLTGLAFTAADNPHRLNSEEVSSKLVEYLVQDTILYHDGENEKLALLQKEKWGPILNWFNEKHETSLKPCYSVAEVPSIDASSRLLIQNHLMSLDLPALIGIQYAVEATKSLILTKAVLDRRIESHEAVELTNLEQCFQVERWGNVEWAHDFEKAEIATRLSAGILFAYFNINEDFGQKNPWKL</sequence>
<dbReference type="AlphaFoldDB" id="A0ABD6EDJ0"/>
<comment type="subcellular location">
    <subcellularLocation>
        <location evidence="1">Mitochondrion</location>
    </subcellularLocation>
</comment>
<keyword evidence="4" id="KW-0496">Mitochondrion</keyword>
<dbReference type="Proteomes" id="UP001608902">
    <property type="component" value="Unassembled WGS sequence"/>
</dbReference>
<dbReference type="GO" id="GO:0005739">
    <property type="term" value="C:mitochondrion"/>
    <property type="evidence" value="ECO:0007669"/>
    <property type="project" value="UniProtKB-SubCell"/>
</dbReference>
<dbReference type="InterPro" id="IPR023335">
    <property type="entry name" value="ATP12_ortho_dom_sf"/>
</dbReference>
<evidence type="ECO:0000256" key="2">
    <source>
        <dbReference type="ARBA" id="ARBA00008231"/>
    </source>
</evidence>
<dbReference type="EMBL" id="JBGFUD010002832">
    <property type="protein sequence ID" value="MFH4978065.1"/>
    <property type="molecule type" value="Genomic_DNA"/>
</dbReference>
<keyword evidence="3" id="KW-0809">Transit peptide</keyword>
<dbReference type="InterPro" id="IPR011419">
    <property type="entry name" value="ATP12_ATP_synth-F1-assembly"/>
</dbReference>